<sequence length="412" mass="45948">MVSRPCQAMQAMANELCLSLPKSPGARSTGNKPSSRKVVVITGTTGTLGSFLLADLISDDSVSRVYALNRANKKLSLAARQRKAFQEKGLDEKLLDSGKVKMLVVDLLLEKDHFGMSFEDFQEMKKSVTHIVHNAWPVYLTAPLSSFKATMASLRNLLDFAVISGANFIFISTVSVFINVDLGTPLLERPTPAWYAEGLGYAESKWVAEQIVLSAYEIGLGAQIIRLGQLCGPRANGLWSEREWPLAIVQSAKWLGCIPSEDRVVTWMHPESASRAIKESLNADPNDRSPILHIRHPSPISWSILANQISSQLRVETVTLEEWFTRLQNFEGEDSKAFYARRLLIVYQLLRKGWDGRAYPQNREAIGLPLMDMGQALKVCPSLREKTIPRLGEEDARGWLKNLSEKPISARL</sequence>
<keyword evidence="2" id="KW-0597">Phosphoprotein</keyword>
<reference evidence="4 5" key="1">
    <citation type="submission" date="2024-02" db="EMBL/GenBank/DDBJ databases">
        <title>A draft genome for the cacao thread blight pathogen Marasmius crinis-equi.</title>
        <authorList>
            <person name="Cohen S.P."/>
            <person name="Baruah I.K."/>
            <person name="Amoako-Attah I."/>
            <person name="Bukari Y."/>
            <person name="Meinhardt L.W."/>
            <person name="Bailey B.A."/>
        </authorList>
    </citation>
    <scope>NUCLEOTIDE SEQUENCE [LARGE SCALE GENOMIC DNA]</scope>
    <source>
        <strain evidence="4 5">GH-76</strain>
    </source>
</reference>
<organism evidence="4 5">
    <name type="scientific">Marasmius crinis-equi</name>
    <dbReference type="NCBI Taxonomy" id="585013"/>
    <lineage>
        <taxon>Eukaryota</taxon>
        <taxon>Fungi</taxon>
        <taxon>Dikarya</taxon>
        <taxon>Basidiomycota</taxon>
        <taxon>Agaricomycotina</taxon>
        <taxon>Agaricomycetes</taxon>
        <taxon>Agaricomycetidae</taxon>
        <taxon>Agaricales</taxon>
        <taxon>Marasmiineae</taxon>
        <taxon>Marasmiaceae</taxon>
        <taxon>Marasmius</taxon>
    </lineage>
</organism>
<dbReference type="Proteomes" id="UP001465976">
    <property type="component" value="Unassembled WGS sequence"/>
</dbReference>
<evidence type="ECO:0000256" key="2">
    <source>
        <dbReference type="ARBA" id="ARBA00022553"/>
    </source>
</evidence>
<feature type="domain" description="Thioester reductase (TE)" evidence="3">
    <location>
        <begin position="41"/>
        <end position="252"/>
    </location>
</feature>
<dbReference type="Pfam" id="PF07993">
    <property type="entry name" value="NAD_binding_4"/>
    <property type="match status" value="1"/>
</dbReference>
<dbReference type="PANTHER" id="PTHR44845:SF1">
    <property type="entry name" value="L-2-AMINOADIPATE REDUCTASE"/>
    <property type="match status" value="1"/>
</dbReference>
<dbReference type="PANTHER" id="PTHR44845">
    <property type="entry name" value="CARRIER DOMAIN-CONTAINING PROTEIN"/>
    <property type="match status" value="1"/>
</dbReference>
<evidence type="ECO:0000313" key="5">
    <source>
        <dbReference type="Proteomes" id="UP001465976"/>
    </source>
</evidence>
<dbReference type="InterPro" id="IPR036291">
    <property type="entry name" value="NAD(P)-bd_dom_sf"/>
</dbReference>
<proteinExistence type="predicted"/>
<dbReference type="SUPFAM" id="SSF51735">
    <property type="entry name" value="NAD(P)-binding Rossmann-fold domains"/>
    <property type="match status" value="1"/>
</dbReference>
<name>A0ABR3EUL7_9AGAR</name>
<evidence type="ECO:0000259" key="3">
    <source>
        <dbReference type="Pfam" id="PF07993"/>
    </source>
</evidence>
<dbReference type="Gene3D" id="3.40.50.720">
    <property type="entry name" value="NAD(P)-binding Rossmann-like Domain"/>
    <property type="match status" value="1"/>
</dbReference>
<evidence type="ECO:0000256" key="1">
    <source>
        <dbReference type="ARBA" id="ARBA00022450"/>
    </source>
</evidence>
<dbReference type="InterPro" id="IPR013120">
    <property type="entry name" value="FAR_NAD-bd"/>
</dbReference>
<keyword evidence="1" id="KW-0596">Phosphopantetheine</keyword>
<keyword evidence="5" id="KW-1185">Reference proteome</keyword>
<dbReference type="EMBL" id="JBAHYK010001843">
    <property type="protein sequence ID" value="KAL0566597.1"/>
    <property type="molecule type" value="Genomic_DNA"/>
</dbReference>
<evidence type="ECO:0000313" key="4">
    <source>
        <dbReference type="EMBL" id="KAL0566597.1"/>
    </source>
</evidence>
<protein>
    <recommendedName>
        <fullName evidence="3">Thioester reductase (TE) domain-containing protein</fullName>
    </recommendedName>
</protein>
<gene>
    <name evidence="4" type="ORF">V5O48_015415</name>
</gene>
<comment type="caution">
    <text evidence="4">The sequence shown here is derived from an EMBL/GenBank/DDBJ whole genome shotgun (WGS) entry which is preliminary data.</text>
</comment>
<accession>A0ABR3EUL7</accession>